<evidence type="ECO:0000256" key="3">
    <source>
        <dbReference type="ARBA" id="ARBA00022884"/>
    </source>
</evidence>
<dbReference type="Gramene" id="TraesLAC4A03G02054580.1">
    <property type="protein sequence ID" value="TraesLAC4A03G02054580.1"/>
    <property type="gene ID" value="TraesLAC4A03G02054580"/>
</dbReference>
<dbReference type="SUPFAM" id="SSF54928">
    <property type="entry name" value="RNA-binding domain, RBD"/>
    <property type="match status" value="1"/>
</dbReference>
<comment type="subcellular location">
    <subcellularLocation>
        <location evidence="1">Nucleus</location>
    </subcellularLocation>
</comment>
<keyword evidence="2" id="KW-0507">mRNA processing</keyword>
<evidence type="ECO:0000256" key="6">
    <source>
        <dbReference type="PROSITE-ProRule" id="PRU00176"/>
    </source>
</evidence>
<feature type="compositionally biased region" description="Basic and acidic residues" evidence="7">
    <location>
        <begin position="111"/>
        <end position="123"/>
    </location>
</feature>
<feature type="compositionally biased region" description="Basic and acidic residues" evidence="7">
    <location>
        <begin position="510"/>
        <end position="527"/>
    </location>
</feature>
<feature type="region of interest" description="Disordered" evidence="7">
    <location>
        <begin position="111"/>
        <end position="857"/>
    </location>
</feature>
<dbReference type="PANTHER" id="PTHR48028">
    <property type="entry name" value="GLYCINE-RICH RNA-BINDING PROTEIN RZ1A"/>
    <property type="match status" value="1"/>
</dbReference>
<dbReference type="Gene3D" id="3.30.70.330">
    <property type="match status" value="1"/>
</dbReference>
<evidence type="ECO:0000256" key="7">
    <source>
        <dbReference type="SAM" id="MobiDB-lite"/>
    </source>
</evidence>
<feature type="compositionally biased region" description="Basic and acidic residues" evidence="7">
    <location>
        <begin position="547"/>
        <end position="597"/>
    </location>
</feature>
<organism evidence="9">
    <name type="scientific">Triticum aestivum</name>
    <name type="common">Wheat</name>
    <dbReference type="NCBI Taxonomy" id="4565"/>
    <lineage>
        <taxon>Eukaryota</taxon>
        <taxon>Viridiplantae</taxon>
        <taxon>Streptophyta</taxon>
        <taxon>Embryophyta</taxon>
        <taxon>Tracheophyta</taxon>
        <taxon>Spermatophyta</taxon>
        <taxon>Magnoliopsida</taxon>
        <taxon>Liliopsida</taxon>
        <taxon>Poales</taxon>
        <taxon>Poaceae</taxon>
        <taxon>BOP clade</taxon>
        <taxon>Pooideae</taxon>
        <taxon>Triticodae</taxon>
        <taxon>Triticeae</taxon>
        <taxon>Triticinae</taxon>
        <taxon>Triticum</taxon>
    </lineage>
</organism>
<dbReference type="Proteomes" id="UP000019116">
    <property type="component" value="Chromosome 4A"/>
</dbReference>
<feature type="compositionally biased region" description="Basic and acidic residues" evidence="7">
    <location>
        <begin position="209"/>
        <end position="225"/>
    </location>
</feature>
<feature type="compositionally biased region" description="Basic and acidic residues" evidence="7">
    <location>
        <begin position="8"/>
        <end position="33"/>
    </location>
</feature>
<feature type="compositionally biased region" description="Basic and acidic residues" evidence="7">
    <location>
        <begin position="606"/>
        <end position="714"/>
    </location>
</feature>
<evidence type="ECO:0000313" key="9">
    <source>
        <dbReference type="EnsemblPlants" id="TraesCS4A02G176000.4"/>
    </source>
</evidence>
<dbReference type="Gramene" id="TraesLDM4A03G02099480.1">
    <property type="protein sequence ID" value="TraesLDM4A03G02099480.1"/>
    <property type="gene ID" value="TraesLDM4A03G02099480"/>
</dbReference>
<dbReference type="InterPro" id="IPR035979">
    <property type="entry name" value="RBD_domain_sf"/>
</dbReference>
<dbReference type="Gramene" id="TraesCS4A02G176000.4">
    <property type="protein sequence ID" value="TraesCS4A02G176000.4"/>
    <property type="gene ID" value="TraesCS4A02G176000"/>
</dbReference>
<reference evidence="9" key="1">
    <citation type="submission" date="2018-08" db="EMBL/GenBank/DDBJ databases">
        <authorList>
            <person name="Rossello M."/>
        </authorList>
    </citation>
    <scope>NUCLEOTIDE SEQUENCE [LARGE SCALE GENOMIC DNA]</scope>
    <source>
        <strain evidence="9">cv. Chinese Spring</strain>
    </source>
</reference>
<evidence type="ECO:0000259" key="8">
    <source>
        <dbReference type="PROSITE" id="PS50102"/>
    </source>
</evidence>
<evidence type="ECO:0000256" key="2">
    <source>
        <dbReference type="ARBA" id="ARBA00022664"/>
    </source>
</evidence>
<feature type="compositionally biased region" description="Basic and acidic residues" evidence="7">
    <location>
        <begin position="308"/>
        <end position="334"/>
    </location>
</feature>
<gene>
    <name evidence="9" type="primary">LOC123086273</name>
</gene>
<feature type="compositionally biased region" description="Basic and acidic residues" evidence="7">
    <location>
        <begin position="746"/>
        <end position="790"/>
    </location>
</feature>
<protein>
    <recommendedName>
        <fullName evidence="8">RRM domain-containing protein</fullName>
    </recommendedName>
</protein>
<evidence type="ECO:0000256" key="5">
    <source>
        <dbReference type="ARBA" id="ARBA00023242"/>
    </source>
</evidence>
<sequence>MVRSRSPKGGDDGRRRSTPRRSSDEQGGRKEKGPISLLVRNIPHNCRYEDLRVPFAKFGPVRDIYMPKDYYSGEPKGFAFIEFFDSHDASEAQYHMNRKLFCGREIKVEPATDKRKRPEDMRRRTGVRVHSGSKGRDLSSHGRSRSRSHSRSPRQGGRDRSRSHSPAPRRRGDYSASPKRKEECQAKSSGQSKEHDNDKKLGSCTPGGRSERHDTDNYSNERRATPDYSAAPKRKEACQTKSPRQANEHDEDKNRISFSPDRNNCRDADNGHNERDDYFTSSKRKGERLSKSLRLSKEHDKDKKRRSYSRDDRSDCRDADNSFKERRATTDGGKRSCPRQRSPRPSSGSHSRRRDAYSASPKGKEEHREQSPRQSKEHDKHRKRRSNTPDDRNDCHGADHSHNEMQGDCSTSPRIKEERQAKSSRESEEYNKDTKGAPHDRNDRHDAVNGSRDSNLHVDRKPVTPDDEGSHACWRSPRPSSGSCSRKRDDCSASPNKKEERRAKSPKQSIEYKDEKRRSCTADDMNGRHNAVNGYKKRRDGYSASPKIKEECRAESPRPTKEREDNGGIDRTDADNGYNERRAGPDSASQKRMEKPPQAKSQSQSKEYDNGKENRSYTHDDGKECRNADNGSKVRKDYSAAGKRKEERQASLPRQSKEHDEHKKRGSYTRDDRNDLRDADNGSKERKDYSAAGKRKEERQASLPRQSKEHDEHKKRGSYTPDDRDDPRDADNGSKERRNDYSASRKRMEDYRAKSSRQSKEHGDDKKRGSCTPDDRSHRSDADNGLREQGDFSASGQRKEEYRGKSPRQLKEHGDNKKRGSYTPADRNDLDNGCNEKLATHDGSRSPCPGRRSPRPS</sequence>
<dbReference type="InterPro" id="IPR012677">
    <property type="entry name" value="Nucleotide-bd_a/b_plait_sf"/>
</dbReference>
<dbReference type="GO" id="GO:0005634">
    <property type="term" value="C:nucleus"/>
    <property type="evidence" value="ECO:0007669"/>
    <property type="project" value="UniProtKB-SubCell"/>
</dbReference>
<dbReference type="PANTHER" id="PTHR48028:SF4">
    <property type="entry name" value="SC35-LIKE SPLICING FACTOR"/>
    <property type="match status" value="1"/>
</dbReference>
<feature type="compositionally biased region" description="Basic and acidic residues" evidence="7">
    <location>
        <begin position="287"/>
        <end position="301"/>
    </location>
</feature>
<dbReference type="Gramene" id="TraesPARA_EIv1.0_1261110.38">
    <property type="protein sequence ID" value="TraesPARA_EIv1.0_1261110.38.CDS"/>
    <property type="gene ID" value="TraesPARA_EIv1.0_1261110"/>
</dbReference>
<evidence type="ECO:0000256" key="1">
    <source>
        <dbReference type="ARBA" id="ARBA00004123"/>
    </source>
</evidence>
<dbReference type="GO" id="GO:0006397">
    <property type="term" value="P:mRNA processing"/>
    <property type="evidence" value="ECO:0007669"/>
    <property type="project" value="UniProtKB-KW"/>
</dbReference>
<keyword evidence="4" id="KW-0508">mRNA splicing</keyword>
<feature type="compositionally biased region" description="Basic and acidic residues" evidence="7">
    <location>
        <begin position="414"/>
        <end position="447"/>
    </location>
</feature>
<evidence type="ECO:0000256" key="4">
    <source>
        <dbReference type="ARBA" id="ARBA00023187"/>
    </source>
</evidence>
<dbReference type="OrthoDB" id="252020at2759"/>
<keyword evidence="3 6" id="KW-0694">RNA-binding</keyword>
<feature type="compositionally biased region" description="Basic and acidic residues" evidence="7">
    <location>
        <begin position="246"/>
        <end position="255"/>
    </location>
</feature>
<proteinExistence type="predicted"/>
<feature type="compositionally biased region" description="Basic and acidic residues" evidence="7">
    <location>
        <begin position="362"/>
        <end position="378"/>
    </location>
</feature>
<feature type="compositionally biased region" description="Basic and acidic residues" evidence="7">
    <location>
        <begin position="192"/>
        <end position="201"/>
    </location>
</feature>
<reference evidence="9" key="2">
    <citation type="submission" date="2018-10" db="UniProtKB">
        <authorList>
            <consortium name="EnsemblPlants"/>
        </authorList>
    </citation>
    <scope>IDENTIFICATION</scope>
</reference>
<dbReference type="GO" id="GO:0008380">
    <property type="term" value="P:RNA splicing"/>
    <property type="evidence" value="ECO:0007669"/>
    <property type="project" value="UniProtKB-KW"/>
</dbReference>
<keyword evidence="10" id="KW-1185">Reference proteome</keyword>
<dbReference type="PROSITE" id="PS50102">
    <property type="entry name" value="RRM"/>
    <property type="match status" value="1"/>
</dbReference>
<dbReference type="GO" id="GO:0003723">
    <property type="term" value="F:RNA binding"/>
    <property type="evidence" value="ECO:0007669"/>
    <property type="project" value="UniProtKB-UniRule"/>
</dbReference>
<dbReference type="AlphaFoldDB" id="A0A3B6HXI4"/>
<evidence type="ECO:0000313" key="10">
    <source>
        <dbReference type="Proteomes" id="UP000019116"/>
    </source>
</evidence>
<feature type="compositionally biased region" description="Basic and acidic residues" evidence="7">
    <location>
        <begin position="387"/>
        <end position="405"/>
    </location>
</feature>
<dbReference type="Gramene" id="TraesCS4A03G0481300.7">
    <property type="protein sequence ID" value="TraesCS4A03G0481300.7.CDS"/>
    <property type="gene ID" value="TraesCS4A03G0481300"/>
</dbReference>
<feature type="compositionally biased region" description="Basic and acidic residues" evidence="7">
    <location>
        <begin position="454"/>
        <end position="470"/>
    </location>
</feature>
<name>A0A3B6HXI4_WHEAT</name>
<accession>A0A3B6HXI4</accession>
<feature type="compositionally biased region" description="Basic residues" evidence="7">
    <location>
        <begin position="142"/>
        <end position="152"/>
    </location>
</feature>
<feature type="compositionally biased region" description="Low complexity" evidence="7">
    <location>
        <begin position="475"/>
        <end position="484"/>
    </location>
</feature>
<keyword evidence="5" id="KW-0539">Nucleus</keyword>
<feature type="compositionally biased region" description="Basic and acidic residues" evidence="7">
    <location>
        <begin position="486"/>
        <end position="503"/>
    </location>
</feature>
<dbReference type="InterPro" id="IPR000504">
    <property type="entry name" value="RRM_dom"/>
</dbReference>
<feature type="compositionally biased region" description="Basic and acidic residues" evidence="7">
    <location>
        <begin position="797"/>
        <end position="818"/>
    </location>
</feature>
<dbReference type="InterPro" id="IPR051106">
    <property type="entry name" value="RNA-bind/splicing_reg"/>
</dbReference>
<dbReference type="EnsemblPlants" id="TraesCS4A02G176000.4">
    <property type="protein sequence ID" value="TraesCS4A02G176000.4"/>
    <property type="gene ID" value="TraesCS4A02G176000"/>
</dbReference>
<feature type="domain" description="RRM" evidence="8">
    <location>
        <begin position="35"/>
        <end position="113"/>
    </location>
</feature>
<dbReference type="Pfam" id="PF00076">
    <property type="entry name" value="RRM_1"/>
    <property type="match status" value="1"/>
</dbReference>
<feature type="compositionally biased region" description="Basic and acidic residues" evidence="7">
    <location>
        <begin position="721"/>
        <end position="740"/>
    </location>
</feature>
<dbReference type="Gramene" id="TraesSTA4A03G02097230.1">
    <property type="protein sequence ID" value="TraesSTA4A03G02097230.1"/>
    <property type="gene ID" value="TraesSTA4A03G02097230"/>
</dbReference>
<feature type="compositionally biased region" description="Basic residues" evidence="7">
    <location>
        <begin position="124"/>
        <end position="133"/>
    </location>
</feature>
<feature type="region of interest" description="Disordered" evidence="7">
    <location>
        <begin position="1"/>
        <end position="35"/>
    </location>
</feature>
<feature type="compositionally biased region" description="Basic and acidic residues" evidence="7">
    <location>
        <begin position="263"/>
        <end position="278"/>
    </location>
</feature>
<dbReference type="SMART" id="SM00360">
    <property type="entry name" value="RRM"/>
    <property type="match status" value="1"/>
</dbReference>